<keyword evidence="3" id="KW-1185">Reference proteome</keyword>
<dbReference type="Gene3D" id="3.60.21.10">
    <property type="match status" value="1"/>
</dbReference>
<dbReference type="SUPFAM" id="SSF56300">
    <property type="entry name" value="Metallo-dependent phosphatases"/>
    <property type="match status" value="1"/>
</dbReference>
<proteinExistence type="predicted"/>
<dbReference type="EMBL" id="FTNK01000017">
    <property type="protein sequence ID" value="SIR52395.1"/>
    <property type="molecule type" value="Genomic_DNA"/>
</dbReference>
<dbReference type="Proteomes" id="UP000186666">
    <property type="component" value="Unassembled WGS sequence"/>
</dbReference>
<protein>
    <submittedName>
        <fullName evidence="2">Calcineurin-like phosphoesterase</fullName>
    </submittedName>
</protein>
<dbReference type="InterPro" id="IPR004843">
    <property type="entry name" value="Calcineurin-like_PHP"/>
</dbReference>
<name>A0ABY1KAR8_9BACL</name>
<evidence type="ECO:0000313" key="3">
    <source>
        <dbReference type="Proteomes" id="UP000186666"/>
    </source>
</evidence>
<dbReference type="InterPro" id="IPR029052">
    <property type="entry name" value="Metallo-depent_PP-like"/>
</dbReference>
<dbReference type="PANTHER" id="PTHR43143">
    <property type="entry name" value="METALLOPHOSPHOESTERASE, CALCINEURIN SUPERFAMILY"/>
    <property type="match status" value="1"/>
</dbReference>
<dbReference type="PANTHER" id="PTHR43143:SF1">
    <property type="entry name" value="SERINE_THREONINE-PROTEIN PHOSPHATASE CPPED1"/>
    <property type="match status" value="1"/>
</dbReference>
<gene>
    <name evidence="2" type="ORF">SAMN05421578_11717</name>
</gene>
<organism evidence="2 3">
    <name type="scientific">Paenibacillus macquariensis</name>
    <dbReference type="NCBI Taxonomy" id="948756"/>
    <lineage>
        <taxon>Bacteria</taxon>
        <taxon>Bacillati</taxon>
        <taxon>Bacillota</taxon>
        <taxon>Bacilli</taxon>
        <taxon>Bacillales</taxon>
        <taxon>Paenibacillaceae</taxon>
        <taxon>Paenibacillus</taxon>
    </lineage>
</organism>
<accession>A0ABY1KAR8</accession>
<comment type="caution">
    <text evidence="2">The sequence shown here is derived from an EMBL/GenBank/DDBJ whole genome shotgun (WGS) entry which is preliminary data.</text>
</comment>
<evidence type="ECO:0000313" key="2">
    <source>
        <dbReference type="EMBL" id="SIR52395.1"/>
    </source>
</evidence>
<dbReference type="InterPro" id="IPR051918">
    <property type="entry name" value="STPP_CPPED1"/>
</dbReference>
<feature type="domain" description="Calcineurin-like phosphoesterase" evidence="1">
    <location>
        <begin position="17"/>
        <end position="211"/>
    </location>
</feature>
<dbReference type="RefSeq" id="WP_139331723.1">
    <property type="nucleotide sequence ID" value="NZ_FTNK01000017.1"/>
</dbReference>
<dbReference type="Pfam" id="PF00149">
    <property type="entry name" value="Metallophos"/>
    <property type="match status" value="1"/>
</dbReference>
<sequence>MSMNKQTAEQPIETFQIITDTHITDDPNHEYNLNFEGALRDIATQCEGSSGIMHIGDVTNHGFPKEYEEMLRIVNMYKEQLPEITFTLGNHDVGLGDWVSRLALYESQTGMTGPYHDRWVNGYHYIFLGTEKGLRTFCDLSNDQLQWLDHKLAEQSSPDKPIFLFLHQPLKNTVAGSLESQEWYGVTQDDELKAILSKYPQVLLFTGHTHWELEVDNTMFADQGNTATMFNSASVAYLWTNEDKHKSGSQGYYVEIYSDKVLVRGRDFKTGTWIESAQYEVAFPPIQKS</sequence>
<evidence type="ECO:0000259" key="1">
    <source>
        <dbReference type="Pfam" id="PF00149"/>
    </source>
</evidence>
<reference evidence="2 3" key="1">
    <citation type="submission" date="2017-01" db="EMBL/GenBank/DDBJ databases">
        <authorList>
            <person name="Varghese N."/>
            <person name="Submissions S."/>
        </authorList>
    </citation>
    <scope>NUCLEOTIDE SEQUENCE [LARGE SCALE GENOMIC DNA]</scope>
    <source>
        <strain evidence="2 3">ATCC 23464</strain>
    </source>
</reference>